<reference evidence="2" key="2">
    <citation type="submission" date="2019-10" db="EMBL/GenBank/DDBJ databases">
        <title>A de novo genome assembly of a pear dwarfing rootstock.</title>
        <authorList>
            <person name="Wang F."/>
            <person name="Wang J."/>
            <person name="Li S."/>
            <person name="Zhang Y."/>
            <person name="Fang M."/>
            <person name="Ma L."/>
            <person name="Zhao Y."/>
            <person name="Jiang S."/>
        </authorList>
    </citation>
    <scope>NUCLEOTIDE SEQUENCE [LARGE SCALE GENOMIC DNA]</scope>
</reference>
<sequence>MVSSFSNPGFPPMHGHPTHLPAMDARLSAAIDSFEALVRAAVCKAVASTLAAIHKAGNPVLKEIRSDLA</sequence>
<protein>
    <submittedName>
        <fullName evidence="1">Uncharacterized protein</fullName>
    </submittedName>
</protein>
<dbReference type="AlphaFoldDB" id="A0A5N5F880"/>
<reference evidence="1 2" key="3">
    <citation type="submission" date="2019-11" db="EMBL/GenBank/DDBJ databases">
        <title>A de novo genome assembly of a pear dwarfing rootstock.</title>
        <authorList>
            <person name="Wang F."/>
            <person name="Wang J."/>
            <person name="Li S."/>
            <person name="Zhang Y."/>
            <person name="Fang M."/>
            <person name="Ma L."/>
            <person name="Zhao Y."/>
            <person name="Jiang S."/>
        </authorList>
    </citation>
    <scope>NUCLEOTIDE SEQUENCE [LARGE SCALE GENOMIC DNA]</scope>
    <source>
        <strain evidence="1">S2</strain>
        <tissue evidence="1">Leaf</tissue>
    </source>
</reference>
<proteinExistence type="predicted"/>
<name>A0A5N5F880_9ROSA</name>
<dbReference type="EMBL" id="SMOL01000768">
    <property type="protein sequence ID" value="KAB2597300.1"/>
    <property type="molecule type" value="Genomic_DNA"/>
</dbReference>
<evidence type="ECO:0000313" key="1">
    <source>
        <dbReference type="EMBL" id="KAB2597300.1"/>
    </source>
</evidence>
<accession>A0A5N5F880</accession>
<reference evidence="1 2" key="1">
    <citation type="submission" date="2019-09" db="EMBL/GenBank/DDBJ databases">
        <authorList>
            <person name="Ou C."/>
        </authorList>
    </citation>
    <scope>NUCLEOTIDE SEQUENCE [LARGE SCALE GENOMIC DNA]</scope>
    <source>
        <strain evidence="1">S2</strain>
        <tissue evidence="1">Leaf</tissue>
    </source>
</reference>
<keyword evidence="2" id="KW-1185">Reference proteome</keyword>
<gene>
    <name evidence="1" type="ORF">D8674_000220</name>
</gene>
<dbReference type="Proteomes" id="UP000327157">
    <property type="component" value="Chromosome 1"/>
</dbReference>
<comment type="caution">
    <text evidence="1">The sequence shown here is derived from an EMBL/GenBank/DDBJ whole genome shotgun (WGS) entry which is preliminary data.</text>
</comment>
<organism evidence="1 2">
    <name type="scientific">Pyrus ussuriensis x Pyrus communis</name>
    <dbReference type="NCBI Taxonomy" id="2448454"/>
    <lineage>
        <taxon>Eukaryota</taxon>
        <taxon>Viridiplantae</taxon>
        <taxon>Streptophyta</taxon>
        <taxon>Embryophyta</taxon>
        <taxon>Tracheophyta</taxon>
        <taxon>Spermatophyta</taxon>
        <taxon>Magnoliopsida</taxon>
        <taxon>eudicotyledons</taxon>
        <taxon>Gunneridae</taxon>
        <taxon>Pentapetalae</taxon>
        <taxon>rosids</taxon>
        <taxon>fabids</taxon>
        <taxon>Rosales</taxon>
        <taxon>Rosaceae</taxon>
        <taxon>Amygdaloideae</taxon>
        <taxon>Maleae</taxon>
        <taxon>Pyrus</taxon>
    </lineage>
</organism>
<evidence type="ECO:0000313" key="2">
    <source>
        <dbReference type="Proteomes" id="UP000327157"/>
    </source>
</evidence>